<evidence type="ECO:0000256" key="1">
    <source>
        <dbReference type="ARBA" id="ARBA00023125"/>
    </source>
</evidence>
<dbReference type="EMBL" id="SRZK01000480">
    <property type="protein sequence ID" value="TGZ00937.1"/>
    <property type="molecule type" value="Genomic_DNA"/>
</dbReference>
<dbReference type="PANTHER" id="PTHR30055:SF146">
    <property type="entry name" value="HTH-TYPE TRANSCRIPTIONAL DUAL REGULATOR CECR"/>
    <property type="match status" value="1"/>
</dbReference>
<comment type="caution">
    <text evidence="4">The sequence shown here is derived from an EMBL/GenBank/DDBJ whole genome shotgun (WGS) entry which is preliminary data.</text>
</comment>
<sequence>MPTAREALLDAALRALGDRPWHTVRMVDVAALAGVSRQTLYNEFGAKGGLATALLRQAADRYLTGVDRALAAPAPERPAAVARWTV</sequence>
<proteinExistence type="predicted"/>
<keyword evidence="5" id="KW-1185">Reference proteome</keyword>
<dbReference type="InterPro" id="IPR009057">
    <property type="entry name" value="Homeodomain-like_sf"/>
</dbReference>
<feature type="domain" description="HTH tetR-type" evidence="3">
    <location>
        <begin position="2"/>
        <end position="62"/>
    </location>
</feature>
<dbReference type="Proteomes" id="UP000306274">
    <property type="component" value="Unassembled WGS sequence"/>
</dbReference>
<gene>
    <name evidence="4" type="ORF">E5Z02_29810</name>
</gene>
<dbReference type="InterPro" id="IPR050109">
    <property type="entry name" value="HTH-type_TetR-like_transc_reg"/>
</dbReference>
<dbReference type="InterPro" id="IPR001647">
    <property type="entry name" value="HTH_TetR"/>
</dbReference>
<dbReference type="Gene3D" id="1.10.357.10">
    <property type="entry name" value="Tetracycline Repressor, domain 2"/>
    <property type="match status" value="1"/>
</dbReference>
<accession>A0ABY2P7R9</accession>
<organism evidence="4 5">
    <name type="scientific">Streptomyces rhizosphaericola</name>
    <dbReference type="NCBI Taxonomy" id="2564098"/>
    <lineage>
        <taxon>Bacteria</taxon>
        <taxon>Bacillati</taxon>
        <taxon>Actinomycetota</taxon>
        <taxon>Actinomycetes</taxon>
        <taxon>Kitasatosporales</taxon>
        <taxon>Streptomycetaceae</taxon>
        <taxon>Streptomyces</taxon>
    </lineage>
</organism>
<evidence type="ECO:0000256" key="2">
    <source>
        <dbReference type="PROSITE-ProRule" id="PRU00335"/>
    </source>
</evidence>
<dbReference type="PANTHER" id="PTHR30055">
    <property type="entry name" value="HTH-TYPE TRANSCRIPTIONAL REGULATOR RUTR"/>
    <property type="match status" value="1"/>
</dbReference>
<reference evidence="4 5" key="1">
    <citation type="submission" date="2019-04" db="EMBL/GenBank/DDBJ databases">
        <title>Streptomyces rhizosphaericola sp. nov., an actinobacterium isolated from the wheat rhizosphere.</title>
        <authorList>
            <person name="Vargas Hoyos H.A."/>
            <person name="Santos S.N."/>
            <person name="Genuario D.B."/>
            <person name="Melo I.S."/>
            <person name="Da Silva L.J."/>
            <person name="Da Silva F.S.P."/>
            <person name="Zucchi T.D."/>
        </authorList>
    </citation>
    <scope>NUCLEOTIDE SEQUENCE [LARGE SCALE GENOMIC DNA]</scope>
    <source>
        <strain evidence="4 5">1AS2c</strain>
    </source>
</reference>
<evidence type="ECO:0000259" key="3">
    <source>
        <dbReference type="PROSITE" id="PS50977"/>
    </source>
</evidence>
<feature type="DNA-binding region" description="H-T-H motif" evidence="2">
    <location>
        <begin position="25"/>
        <end position="44"/>
    </location>
</feature>
<dbReference type="Pfam" id="PF00440">
    <property type="entry name" value="TetR_N"/>
    <property type="match status" value="1"/>
</dbReference>
<dbReference type="PROSITE" id="PS50977">
    <property type="entry name" value="HTH_TETR_2"/>
    <property type="match status" value="1"/>
</dbReference>
<evidence type="ECO:0000313" key="4">
    <source>
        <dbReference type="EMBL" id="TGZ00937.1"/>
    </source>
</evidence>
<evidence type="ECO:0000313" key="5">
    <source>
        <dbReference type="Proteomes" id="UP000306274"/>
    </source>
</evidence>
<feature type="non-terminal residue" evidence="4">
    <location>
        <position position="86"/>
    </location>
</feature>
<keyword evidence="1 2" id="KW-0238">DNA-binding</keyword>
<dbReference type="RefSeq" id="WP_136017482.1">
    <property type="nucleotide sequence ID" value="NZ_SRZK01000480.1"/>
</dbReference>
<dbReference type="SUPFAM" id="SSF46689">
    <property type="entry name" value="Homeodomain-like"/>
    <property type="match status" value="1"/>
</dbReference>
<protein>
    <submittedName>
        <fullName evidence="4">TetR family transcriptional regulator</fullName>
    </submittedName>
</protein>
<name>A0ABY2P7R9_9ACTN</name>